<dbReference type="PANTHER" id="PTHR19305">
    <property type="entry name" value="SYNAPTOSOMAL ASSOCIATED PROTEIN"/>
    <property type="match status" value="1"/>
</dbReference>
<dbReference type="EMBL" id="JAWIZZ010000006">
    <property type="protein sequence ID" value="KAK5782417.1"/>
    <property type="molecule type" value="Genomic_DNA"/>
</dbReference>
<feature type="region of interest" description="Disordered" evidence="3">
    <location>
        <begin position="236"/>
        <end position="261"/>
    </location>
</feature>
<feature type="coiled-coil region" evidence="2">
    <location>
        <begin position="708"/>
        <end position="735"/>
    </location>
</feature>
<evidence type="ECO:0000313" key="5">
    <source>
        <dbReference type="EMBL" id="KAK5782417.1"/>
    </source>
</evidence>
<keyword evidence="2" id="KW-0175">Coiled coil</keyword>
<dbReference type="FunFam" id="1.20.5.110:FF:000048">
    <property type="entry name" value="Protein transport protein SEC9"/>
    <property type="match status" value="1"/>
</dbReference>
<feature type="compositionally biased region" description="Basic and acidic residues" evidence="3">
    <location>
        <begin position="119"/>
        <end position="132"/>
    </location>
</feature>
<comment type="caution">
    <text evidence="5">The sequence shown here is derived from an EMBL/GenBank/DDBJ whole genome shotgun (WGS) entry which is preliminary data.</text>
</comment>
<gene>
    <name evidence="5" type="ORF">RI543_000354</name>
</gene>
<feature type="compositionally biased region" description="Basic residues" evidence="3">
    <location>
        <begin position="105"/>
        <end position="118"/>
    </location>
</feature>
<feature type="compositionally biased region" description="Acidic residues" evidence="3">
    <location>
        <begin position="77"/>
        <end position="86"/>
    </location>
</feature>
<dbReference type="Proteomes" id="UP001306508">
    <property type="component" value="Unassembled WGS sequence"/>
</dbReference>
<name>A0AAN8A8A7_9SACH</name>
<feature type="domain" description="T-SNARE coiled-coil homology" evidence="4">
    <location>
        <begin position="529"/>
        <end position="591"/>
    </location>
</feature>
<dbReference type="SUPFAM" id="SSF58038">
    <property type="entry name" value="SNARE fusion complex"/>
    <property type="match status" value="2"/>
</dbReference>
<comment type="similarity">
    <text evidence="1">Belongs to the SNAP-25 family.</text>
</comment>
<evidence type="ECO:0000256" key="1">
    <source>
        <dbReference type="ARBA" id="ARBA00009480"/>
    </source>
</evidence>
<sequence>MGIKKFFKIKPPPEDTVEQNRENLSLEGITVKNSKAVKREKFAAYGQFARERASDKIYAPPGYEVYARPLQFGSKEEESESNDNGDTDVSNTTHGQSADSTKKDQQKKRSIFGRKKSSKPNEEKEEVSKDQYDPYAVNTDLNAAPYSILNNDNLSTSYSYSNSNSRGSSVPITDPYSALNYKRNNENRDSNVSNNNITDPYSQLNKNVRERSYESSRNDSYATKINDYDNMNNGLSRGSSFNNTTSSDSLRNPYGIQNTKDNSNIYNNIGINTRRETSESVTSNQDGIKENSKGSLAVAAPYSGRINVSSRTIGGSVPINSNTIKQTSPSHINNPYSNMSDMPYGSYTGGKNSSNPYGTINNDLYALGINNNSINNSKSTSNIYKSNPYELDKTSALNNTTSTGYNLPTTTYDKLPNQKSEVFSNSVQKDNDLDFNKPLQQVDEDECGDDLNADLTERMQREQQQQTLEQVPYNAALETSKQTEYGGYYESPRLESRGFKTFEEVQREEEERQQKEEDEAVDELKQQIRFTKQSSVASTRNTLKMAQEAEMAGMNTLGMLGHQSEKLNNVERNLDLIKIQNRVADDKVAELKKLNRNILAVHVSNPFNSKRRQREREERLKNRKIEEKMMMEYTNRELGESTQRIENALNANAHSDNGIREKYQRQKVLEAAKKYQFENDEEDDEMEIEIDRNLTQIQQLSGRLKKLAVSVGEEIDAQQKRLDRIENDTDDLDIKINMNTTKLSYIK</sequence>
<dbReference type="PROSITE" id="PS50192">
    <property type="entry name" value="T_SNARE"/>
    <property type="match status" value="2"/>
</dbReference>
<accession>A0AAN8A8A7</accession>
<protein>
    <recommendedName>
        <fullName evidence="4">t-SNARE coiled-coil homology domain-containing protein</fullName>
    </recommendedName>
</protein>
<proteinExistence type="inferred from homology"/>
<feature type="region of interest" description="Disordered" evidence="3">
    <location>
        <begin position="69"/>
        <end position="136"/>
    </location>
</feature>
<feature type="domain" description="T-SNARE coiled-coil homology" evidence="4">
    <location>
        <begin position="684"/>
        <end position="746"/>
    </location>
</feature>
<evidence type="ECO:0000313" key="6">
    <source>
        <dbReference type="Proteomes" id="UP001306508"/>
    </source>
</evidence>
<dbReference type="Gene3D" id="1.20.5.110">
    <property type="match status" value="2"/>
</dbReference>
<dbReference type="SMART" id="SM00397">
    <property type="entry name" value="t_SNARE"/>
    <property type="match status" value="2"/>
</dbReference>
<dbReference type="GO" id="GO:0019905">
    <property type="term" value="F:syntaxin binding"/>
    <property type="evidence" value="ECO:0007669"/>
    <property type="project" value="TreeGrafter"/>
</dbReference>
<dbReference type="GO" id="GO:0005886">
    <property type="term" value="C:plasma membrane"/>
    <property type="evidence" value="ECO:0007669"/>
    <property type="project" value="TreeGrafter"/>
</dbReference>
<keyword evidence="6" id="KW-1185">Reference proteome</keyword>
<reference evidence="6" key="1">
    <citation type="submission" date="2023-07" db="EMBL/GenBank/DDBJ databases">
        <title>A draft genome of Kazachstania heterogenica Y-27499.</title>
        <authorList>
            <person name="Donic C."/>
            <person name="Kralova J.S."/>
            <person name="Fidel L."/>
            <person name="Ben-Dor S."/>
            <person name="Jung S."/>
        </authorList>
    </citation>
    <scope>NUCLEOTIDE SEQUENCE [LARGE SCALE GENOMIC DNA]</scope>
    <source>
        <strain evidence="6">Y27499</strain>
    </source>
</reference>
<dbReference type="GO" id="GO:0005484">
    <property type="term" value="F:SNAP receptor activity"/>
    <property type="evidence" value="ECO:0007669"/>
    <property type="project" value="TreeGrafter"/>
</dbReference>
<dbReference type="GO" id="GO:0006887">
    <property type="term" value="P:exocytosis"/>
    <property type="evidence" value="ECO:0007669"/>
    <property type="project" value="TreeGrafter"/>
</dbReference>
<dbReference type="InterPro" id="IPR000727">
    <property type="entry name" value="T_SNARE_dom"/>
</dbReference>
<dbReference type="CDD" id="cd15886">
    <property type="entry name" value="SNARE_SEC9N"/>
    <property type="match status" value="1"/>
</dbReference>
<dbReference type="GO" id="GO:0031201">
    <property type="term" value="C:SNARE complex"/>
    <property type="evidence" value="ECO:0007669"/>
    <property type="project" value="TreeGrafter"/>
</dbReference>
<dbReference type="PANTHER" id="PTHR19305:SF9">
    <property type="entry name" value="SYNAPTOSOMAL-ASSOCIATED PROTEIN 29"/>
    <property type="match status" value="1"/>
</dbReference>
<feature type="compositionally biased region" description="Polar residues" evidence="3">
    <location>
        <begin position="87"/>
        <end position="99"/>
    </location>
</feature>
<evidence type="ECO:0000259" key="4">
    <source>
        <dbReference type="PROSITE" id="PS50192"/>
    </source>
</evidence>
<dbReference type="AlphaFoldDB" id="A0AAN8A8A7"/>
<feature type="region of interest" description="Disordered" evidence="3">
    <location>
        <begin position="1"/>
        <end position="21"/>
    </location>
</feature>
<dbReference type="GO" id="GO:0006906">
    <property type="term" value="P:vesicle fusion"/>
    <property type="evidence" value="ECO:0007669"/>
    <property type="project" value="TreeGrafter"/>
</dbReference>
<organism evidence="5 6">
    <name type="scientific">Arxiozyma heterogenica</name>
    <dbReference type="NCBI Taxonomy" id="278026"/>
    <lineage>
        <taxon>Eukaryota</taxon>
        <taxon>Fungi</taxon>
        <taxon>Dikarya</taxon>
        <taxon>Ascomycota</taxon>
        <taxon>Saccharomycotina</taxon>
        <taxon>Saccharomycetes</taxon>
        <taxon>Saccharomycetales</taxon>
        <taxon>Saccharomycetaceae</taxon>
        <taxon>Arxiozyma</taxon>
    </lineage>
</organism>
<dbReference type="CDD" id="cd15857">
    <property type="entry name" value="SNARE_SEC9C"/>
    <property type="match status" value="1"/>
</dbReference>
<evidence type="ECO:0000256" key="3">
    <source>
        <dbReference type="SAM" id="MobiDB-lite"/>
    </source>
</evidence>
<evidence type="ECO:0000256" key="2">
    <source>
        <dbReference type="SAM" id="Coils"/>
    </source>
</evidence>